<dbReference type="GO" id="GO:0015031">
    <property type="term" value="P:protein transport"/>
    <property type="evidence" value="ECO:0007669"/>
    <property type="project" value="UniProtKB-KW"/>
</dbReference>
<evidence type="ECO:0000259" key="9">
    <source>
        <dbReference type="Pfam" id="PF18388"/>
    </source>
</evidence>
<reference evidence="10" key="1">
    <citation type="submission" date="2023-06" db="EMBL/GenBank/DDBJ databases">
        <title>Genome-scale phylogeny and comparative genomics of the fungal order Sordariales.</title>
        <authorList>
            <consortium name="Lawrence Berkeley National Laboratory"/>
            <person name="Hensen N."/>
            <person name="Bonometti L."/>
            <person name="Westerberg I."/>
            <person name="Brannstrom I.O."/>
            <person name="Guillou S."/>
            <person name="Cros-Aarteil S."/>
            <person name="Calhoun S."/>
            <person name="Haridas S."/>
            <person name="Kuo A."/>
            <person name="Mondo S."/>
            <person name="Pangilinan J."/>
            <person name="Riley R."/>
            <person name="Labutti K."/>
            <person name="Andreopoulos B."/>
            <person name="Lipzen A."/>
            <person name="Chen C."/>
            <person name="Yanf M."/>
            <person name="Daum C."/>
            <person name="Ng V."/>
            <person name="Clum A."/>
            <person name="Steindorff A."/>
            <person name="Ohm R."/>
            <person name="Martin F."/>
            <person name="Silar P."/>
            <person name="Natvig D."/>
            <person name="Lalanne C."/>
            <person name="Gautier V."/>
            <person name="Ament-Velasquez S.L."/>
            <person name="Kruys A."/>
            <person name="Hutchinson M.I."/>
            <person name="Powell A.J."/>
            <person name="Barry K."/>
            <person name="Miller A.N."/>
            <person name="Grigoriev I.V."/>
            <person name="Debuchy R."/>
            <person name="Gladieux P."/>
            <person name="Thoren M.H."/>
            <person name="Johannesson H."/>
        </authorList>
    </citation>
    <scope>NUCLEOTIDE SEQUENCE</scope>
    <source>
        <strain evidence="10">SMH2532-1</strain>
    </source>
</reference>
<evidence type="ECO:0000256" key="5">
    <source>
        <dbReference type="ARBA" id="ARBA00022927"/>
    </source>
</evidence>
<feature type="domain" description="Atg29 N-terminal" evidence="9">
    <location>
        <begin position="20"/>
        <end position="71"/>
    </location>
</feature>
<accession>A0AA40CZQ8</accession>
<evidence type="ECO:0000313" key="10">
    <source>
        <dbReference type="EMBL" id="KAK0656482.1"/>
    </source>
</evidence>
<dbReference type="InterPro" id="IPR039362">
    <property type="entry name" value="ATG29_sf"/>
</dbReference>
<evidence type="ECO:0000256" key="1">
    <source>
        <dbReference type="ARBA" id="ARBA00004329"/>
    </source>
</evidence>
<name>A0AA40CZQ8_9PEZI</name>
<keyword evidence="11" id="KW-1185">Reference proteome</keyword>
<dbReference type="Gene3D" id="1.10.10.2570">
    <property type="match status" value="1"/>
</dbReference>
<feature type="compositionally biased region" description="Polar residues" evidence="8">
    <location>
        <begin position="383"/>
        <end position="403"/>
    </location>
</feature>
<evidence type="ECO:0000256" key="4">
    <source>
        <dbReference type="ARBA" id="ARBA00022448"/>
    </source>
</evidence>
<feature type="region of interest" description="Disordered" evidence="8">
    <location>
        <begin position="93"/>
        <end position="177"/>
    </location>
</feature>
<dbReference type="FunFam" id="1.10.10.2570:FF:000001">
    <property type="entry name" value="Autophagy-related protein 29"/>
    <property type="match status" value="1"/>
</dbReference>
<keyword evidence="6" id="KW-0072">Autophagy</keyword>
<dbReference type="Pfam" id="PF18388">
    <property type="entry name" value="ATG29_N"/>
    <property type="match status" value="1"/>
</dbReference>
<dbReference type="PANTHER" id="PTHR40012:SF1">
    <property type="entry name" value="AUTOPHAGY-RELATED PROTEIN 29"/>
    <property type="match status" value="1"/>
</dbReference>
<feature type="compositionally biased region" description="Acidic residues" evidence="8">
    <location>
        <begin position="268"/>
        <end position="277"/>
    </location>
</feature>
<comment type="caution">
    <text evidence="10">The sequence shown here is derived from an EMBL/GenBank/DDBJ whole genome shotgun (WGS) entry which is preliminary data.</text>
</comment>
<feature type="region of interest" description="Disordered" evidence="8">
    <location>
        <begin position="195"/>
        <end position="439"/>
    </location>
</feature>
<dbReference type="Proteomes" id="UP001174936">
    <property type="component" value="Unassembled WGS sequence"/>
</dbReference>
<dbReference type="GO" id="GO:0000045">
    <property type="term" value="P:autophagosome assembly"/>
    <property type="evidence" value="ECO:0007669"/>
    <property type="project" value="InterPro"/>
</dbReference>
<dbReference type="InterPro" id="IPR039113">
    <property type="entry name" value="ATG29"/>
</dbReference>
<protein>
    <recommendedName>
        <fullName evidence="3">Autophagy-related protein 29</fullName>
    </recommendedName>
</protein>
<comment type="subcellular location">
    <subcellularLocation>
        <location evidence="1">Preautophagosomal structure</location>
    </subcellularLocation>
</comment>
<gene>
    <name evidence="10" type="ORF">B0T16DRAFT_399480</name>
</gene>
<evidence type="ECO:0000256" key="3">
    <source>
        <dbReference type="ARBA" id="ARBA00013784"/>
    </source>
</evidence>
<sequence>MASKEKEKEKPEVKEEDIQYVVYVRLPFNRGDFVDPPPVKWDETKSECLWGIISGPKAEINWPELAAQFEVTVEFLIQMASYLTERHTSQLKAQMRRAATAHGSHSNAPSPVPGAEPAPFHPHPEAIRRTGSAAGRAPSALSVRKDAPPPHNEMAAVAGQSGKLTLPLRPPVSRNSSAGTAVLTQNQIAAKAAAAAAVRTSDGPPRRRGPSLGISTAQPAASPVREGNETQLSSPLASTSPSSSSDESPVQSRIIRRPPRFQPADGAGVDDDDDEAEPAFLPFKPQNESTPTPGNSGLDLGATLRGDVRDFGRRLPRDAKAKGQIHQSQTSDSSTSSAAMVPRNPTRGDRAPPGPLSPRRTAELAGRSPAGKGKGISREGSDGTPSMGSSFSDLDDASVTQSALEEALASRMQDGTIGSRMSTLGQAIRSRYASRPNEN</sequence>
<proteinExistence type="inferred from homology"/>
<evidence type="ECO:0000256" key="7">
    <source>
        <dbReference type="ARBA" id="ARBA00060351"/>
    </source>
</evidence>
<evidence type="ECO:0000256" key="2">
    <source>
        <dbReference type="ARBA" id="ARBA00010082"/>
    </source>
</evidence>
<dbReference type="PANTHER" id="PTHR40012">
    <property type="entry name" value="AUTOPHAGY-RELATED PROTEIN 29"/>
    <property type="match status" value="1"/>
</dbReference>
<feature type="compositionally biased region" description="Basic and acidic residues" evidence="8">
    <location>
        <begin position="306"/>
        <end position="321"/>
    </location>
</feature>
<keyword evidence="5" id="KW-0653">Protein transport</keyword>
<feature type="compositionally biased region" description="Low complexity" evidence="8">
    <location>
        <begin position="327"/>
        <end position="337"/>
    </location>
</feature>
<comment type="similarity">
    <text evidence="2">Belongs to the ATG29 family.</text>
</comment>
<feature type="compositionally biased region" description="Polar residues" evidence="8">
    <location>
        <begin position="286"/>
        <end position="295"/>
    </location>
</feature>
<comment type="function">
    <text evidence="7">Plays a role in autophagy. Functions at the preautophagosomal structure (PAS) in order to form normal autophagosomes under starvation conditions. Also plays a role in mitophagy and regulation of filamentous growth.</text>
</comment>
<feature type="compositionally biased region" description="Low complexity" evidence="8">
    <location>
        <begin position="233"/>
        <end position="252"/>
    </location>
</feature>
<dbReference type="InterPro" id="IPR040666">
    <property type="entry name" value="Atg29_N"/>
</dbReference>
<organism evidence="10 11">
    <name type="scientific">Cercophora newfieldiana</name>
    <dbReference type="NCBI Taxonomy" id="92897"/>
    <lineage>
        <taxon>Eukaryota</taxon>
        <taxon>Fungi</taxon>
        <taxon>Dikarya</taxon>
        <taxon>Ascomycota</taxon>
        <taxon>Pezizomycotina</taxon>
        <taxon>Sordariomycetes</taxon>
        <taxon>Sordariomycetidae</taxon>
        <taxon>Sordariales</taxon>
        <taxon>Lasiosphaeriaceae</taxon>
        <taxon>Cercophora</taxon>
    </lineage>
</organism>
<keyword evidence="4" id="KW-0813">Transport</keyword>
<dbReference type="GO" id="GO:0000407">
    <property type="term" value="C:phagophore assembly site"/>
    <property type="evidence" value="ECO:0007669"/>
    <property type="project" value="UniProtKB-SubCell"/>
</dbReference>
<dbReference type="EMBL" id="JAULSV010000001">
    <property type="protein sequence ID" value="KAK0656482.1"/>
    <property type="molecule type" value="Genomic_DNA"/>
</dbReference>
<evidence type="ECO:0000313" key="11">
    <source>
        <dbReference type="Proteomes" id="UP001174936"/>
    </source>
</evidence>
<feature type="compositionally biased region" description="Pro residues" evidence="8">
    <location>
        <begin position="110"/>
        <end position="121"/>
    </location>
</feature>
<dbReference type="AlphaFoldDB" id="A0AA40CZQ8"/>
<evidence type="ECO:0000256" key="8">
    <source>
        <dbReference type="SAM" id="MobiDB-lite"/>
    </source>
</evidence>
<evidence type="ECO:0000256" key="6">
    <source>
        <dbReference type="ARBA" id="ARBA00023006"/>
    </source>
</evidence>